<dbReference type="AlphaFoldDB" id="A0A1Q9C3R3"/>
<sequence>MKVLSRRAQGREGSNFVNEELRGALCRLLDHVENAPPLRINVASGRTFFLFTDGSYEPSSEVAAGIGGILYDDAGMPVSFYSGSVHPSDLDTMLETSSHPIYEIELYAVLAAFRCWGHLLKDSFTVAYIDDSAAQAALVAGSSGTDLGSRIVELIGEAESSVLCRPWYSWVPTHSNPADPPSRGEVDSLIRYDYAYSPSLSYLAGKPARQGRKQLINEIEGSWSVMDIPRRKHGLPDSGSSEACPPRLNKSVARAKAKRVLETLSFTKREAAGKRSRDLVAPAQKAETASADRWVLGAAAGAPFGFGGGCFCATFGGAAGPEGCLAAAAVSSGVAGAVLRAGEVAPPGKLAAYVGHRFAELVRKRAGAAGGVGGLSCPTQRHHGGFRPVLRGQHGGHGGLHKQQLLDLHAADPVRNAAATGDATLILDSNAQNGLVELKALAGGGVQMNTLFQFMSFNTTSGIANLAIEPNIGGSNTNVRDLSEKELQETFEAVEPRMFDCIEGGKDQIGFIAQEVQASRALGEKMCKTKNLDGTTLDYQKLSVCCGEAIGLLQQLARDFNVRDPRKLYQIARREFPDHPGSINSNSKMEQPSVDSSHHTFLWVIAERSQATPCPLGYWIFPNFALVAVSSRSHHPDIQRNQVDSGWTRTTIICWLLPEGQTQSNALQVLGAGPGAPWGGEVARQVLAPKPRSLQKSAAEGPNDRLQADLVDCPHNTRGRNKHGLVVTDVFTREVATKALPDKRAETLTQLAAEIMPDLVSQEGLRGDNGSRKRVSRLEGALPEGVVHRQKDHVRKVARDGRWAEHVDEAVTVAPENVETMRAATFRVYQEDNRGRSGTTSEALLHKVAKALIVQSDYLSRLQCDHTVIFTFRTGDGPQLMVPLLHEVAANWRDQRSKGKVTKSLKQTLLQYVAAEIITRVTTFAGDKSAQTKAQEMGWVTSDMEYNYLDWNAEEQKLVPRQEGTLTQDQVLADARRLKALLKQPELILKFSAARNAQPDSTSETATFVLELSGLRPEIQEAVGW</sequence>
<dbReference type="Gene3D" id="3.30.420.10">
    <property type="entry name" value="Ribonuclease H-like superfamily/Ribonuclease H"/>
    <property type="match status" value="1"/>
</dbReference>
<reference evidence="1 2" key="1">
    <citation type="submission" date="2016-02" db="EMBL/GenBank/DDBJ databases">
        <title>Genome analysis of coral dinoflagellate symbionts highlights evolutionary adaptations to a symbiotic lifestyle.</title>
        <authorList>
            <person name="Aranda M."/>
            <person name="Li Y."/>
            <person name="Liew Y.J."/>
            <person name="Baumgarten S."/>
            <person name="Simakov O."/>
            <person name="Wilson M."/>
            <person name="Piel J."/>
            <person name="Ashoor H."/>
            <person name="Bougouffa S."/>
            <person name="Bajic V.B."/>
            <person name="Ryu T."/>
            <person name="Ravasi T."/>
            <person name="Bayer T."/>
            <person name="Micklem G."/>
            <person name="Kim H."/>
            <person name="Bhak J."/>
            <person name="Lajeunesse T.C."/>
            <person name="Voolstra C.R."/>
        </authorList>
    </citation>
    <scope>NUCLEOTIDE SEQUENCE [LARGE SCALE GENOMIC DNA]</scope>
    <source>
        <strain evidence="1 2">CCMP2467</strain>
    </source>
</reference>
<evidence type="ECO:0000313" key="1">
    <source>
        <dbReference type="EMBL" id="OLP77563.1"/>
    </source>
</evidence>
<dbReference type="InterPro" id="IPR036397">
    <property type="entry name" value="RNaseH_sf"/>
</dbReference>
<accession>A0A1Q9C3R3</accession>
<dbReference type="EMBL" id="LSRX01001743">
    <property type="protein sequence ID" value="OLP77563.1"/>
    <property type="molecule type" value="Genomic_DNA"/>
</dbReference>
<organism evidence="1 2">
    <name type="scientific">Symbiodinium microadriaticum</name>
    <name type="common">Dinoflagellate</name>
    <name type="synonym">Zooxanthella microadriatica</name>
    <dbReference type="NCBI Taxonomy" id="2951"/>
    <lineage>
        <taxon>Eukaryota</taxon>
        <taxon>Sar</taxon>
        <taxon>Alveolata</taxon>
        <taxon>Dinophyceae</taxon>
        <taxon>Suessiales</taxon>
        <taxon>Symbiodiniaceae</taxon>
        <taxon>Symbiodinium</taxon>
    </lineage>
</organism>
<gene>
    <name evidence="1" type="ORF">AK812_SmicGene42357</name>
</gene>
<name>A0A1Q9C3R3_SYMMI</name>
<dbReference type="GO" id="GO:0003676">
    <property type="term" value="F:nucleic acid binding"/>
    <property type="evidence" value="ECO:0007669"/>
    <property type="project" value="InterPro"/>
</dbReference>
<evidence type="ECO:0000313" key="2">
    <source>
        <dbReference type="Proteomes" id="UP000186817"/>
    </source>
</evidence>
<dbReference type="Proteomes" id="UP000186817">
    <property type="component" value="Unassembled WGS sequence"/>
</dbReference>
<keyword evidence="2" id="KW-1185">Reference proteome</keyword>
<comment type="caution">
    <text evidence="1">The sequence shown here is derived from an EMBL/GenBank/DDBJ whole genome shotgun (WGS) entry which is preliminary data.</text>
</comment>
<protein>
    <submittedName>
        <fullName evidence="1">Uncharacterized protein</fullName>
    </submittedName>
</protein>
<proteinExistence type="predicted"/>